<keyword evidence="1 2" id="KW-0224">Dipeptidase</keyword>
<organism evidence="3 4">
    <name type="scientific">Microdochium bolleyi</name>
    <dbReference type="NCBI Taxonomy" id="196109"/>
    <lineage>
        <taxon>Eukaryota</taxon>
        <taxon>Fungi</taxon>
        <taxon>Dikarya</taxon>
        <taxon>Ascomycota</taxon>
        <taxon>Pezizomycotina</taxon>
        <taxon>Sordariomycetes</taxon>
        <taxon>Xylariomycetidae</taxon>
        <taxon>Xylariales</taxon>
        <taxon>Microdochiaceae</taxon>
        <taxon>Microdochium</taxon>
    </lineage>
</organism>
<comment type="similarity">
    <text evidence="2">Belongs to the metallo-dependent hydrolases superfamily. Peptidase M19 family.</text>
</comment>
<dbReference type="GO" id="GO:0070573">
    <property type="term" value="F:metallodipeptidase activity"/>
    <property type="evidence" value="ECO:0007669"/>
    <property type="project" value="InterPro"/>
</dbReference>
<accession>A0A136IJK5</accession>
<keyword evidence="4" id="KW-1185">Reference proteome</keyword>
<dbReference type="InParanoid" id="A0A136IJK5"/>
<proteinExistence type="inferred from homology"/>
<comment type="catalytic activity">
    <reaction evidence="2">
        <text>an L-aminoacyl-L-amino acid + H2O = 2 an L-alpha-amino acid</text>
        <dbReference type="Rhea" id="RHEA:48940"/>
        <dbReference type="ChEBI" id="CHEBI:15377"/>
        <dbReference type="ChEBI" id="CHEBI:59869"/>
        <dbReference type="ChEBI" id="CHEBI:77460"/>
        <dbReference type="EC" id="3.4.13.19"/>
    </reaction>
</comment>
<dbReference type="Pfam" id="PF01244">
    <property type="entry name" value="Peptidase_M19"/>
    <property type="match status" value="1"/>
</dbReference>
<evidence type="ECO:0000256" key="1">
    <source>
        <dbReference type="ARBA" id="ARBA00022997"/>
    </source>
</evidence>
<evidence type="ECO:0000313" key="3">
    <source>
        <dbReference type="EMBL" id="KXJ85044.1"/>
    </source>
</evidence>
<comment type="cofactor">
    <cofactor evidence="2">
        <name>Zn(2+)</name>
        <dbReference type="ChEBI" id="CHEBI:29105"/>
    </cofactor>
</comment>
<keyword evidence="2" id="KW-0479">Metal-binding</keyword>
<keyword evidence="2" id="KW-0862">Zinc</keyword>
<dbReference type="InterPro" id="IPR008257">
    <property type="entry name" value="Pept_M19"/>
</dbReference>
<name>A0A136IJK5_9PEZI</name>
<keyword evidence="2" id="KW-0482">Metalloprotease</keyword>
<dbReference type="STRING" id="196109.A0A136IJK5"/>
<dbReference type="InterPro" id="IPR032466">
    <property type="entry name" value="Metal_Hydrolase"/>
</dbReference>
<gene>
    <name evidence="3" type="ORF">Micbo1qcDRAFT_169721</name>
</gene>
<reference evidence="4" key="1">
    <citation type="submission" date="2016-02" db="EMBL/GenBank/DDBJ databases">
        <title>Draft genome sequence of Microdochium bolleyi, a fungal endophyte of beachgrass.</title>
        <authorList>
            <consortium name="DOE Joint Genome Institute"/>
            <person name="David A.S."/>
            <person name="May G."/>
            <person name="Haridas S."/>
            <person name="Lim J."/>
            <person name="Wang M."/>
            <person name="Labutti K."/>
            <person name="Lipzen A."/>
            <person name="Barry K."/>
            <person name="Grigoriev I.V."/>
        </authorList>
    </citation>
    <scope>NUCLEOTIDE SEQUENCE [LARGE SCALE GENOMIC DNA]</scope>
    <source>
        <strain evidence="4">J235TASD1</strain>
    </source>
</reference>
<evidence type="ECO:0000256" key="2">
    <source>
        <dbReference type="RuleBase" id="RU341113"/>
    </source>
</evidence>
<dbReference type="OrthoDB" id="445695at2759"/>
<dbReference type="AlphaFoldDB" id="A0A136IJK5"/>
<dbReference type="SUPFAM" id="SSF51556">
    <property type="entry name" value="Metallo-dependent hydrolases"/>
    <property type="match status" value="1"/>
</dbReference>
<dbReference type="GO" id="GO:0006508">
    <property type="term" value="P:proteolysis"/>
    <property type="evidence" value="ECO:0007669"/>
    <property type="project" value="UniProtKB-KW"/>
</dbReference>
<sequence length="389" mass="43679">MTDTTEKYMQEALQLMREVPLIDGHNDWIHMIRAYYDFQFDDRFGSEKDLAGHVDVKRLIAGRAGAVFWSVYVDCPDEDGFSDEVHFERVRDTLQQIDLLYRVVDRYSDKLEIVRKSADIMSVFQSGKCASLIGVEGLHQIANSSSILRIYHRLGVRYVTLAHDKNNAFVDSATSAGPVHNGISEKGVEMIREMNRIGMMIDLSHTSEAVMHAALERSLAPVIFSHSSAYGLVPHPRNVPDAVLDKLKEKRGLIMISFIPWITNVDPKQASVDDVVDHIVYVAERIGFDHVGLGSDYDGMPSAPRGLEDVSKYPAVVATMLQRKIARSDVAKVMGLNLIRVMGEVETVANAQSAVLPVLEDGVKQLWNDDIRAFVKREYPDAEHCRPRV</sequence>
<protein>
    <recommendedName>
        <fullName evidence="2">Dipeptidase</fullName>
        <ecNumber evidence="2">3.4.13.19</ecNumber>
    </recommendedName>
</protein>
<dbReference type="PANTHER" id="PTHR10443:SF12">
    <property type="entry name" value="DIPEPTIDASE"/>
    <property type="match status" value="1"/>
</dbReference>
<dbReference type="EMBL" id="KQ964300">
    <property type="protein sequence ID" value="KXJ85044.1"/>
    <property type="molecule type" value="Genomic_DNA"/>
</dbReference>
<keyword evidence="2" id="KW-0378">Hydrolase</keyword>
<evidence type="ECO:0000313" key="4">
    <source>
        <dbReference type="Proteomes" id="UP000070501"/>
    </source>
</evidence>
<dbReference type="GO" id="GO:0046872">
    <property type="term" value="F:metal ion binding"/>
    <property type="evidence" value="ECO:0007669"/>
    <property type="project" value="UniProtKB-UniRule"/>
</dbReference>
<dbReference type="PROSITE" id="PS51365">
    <property type="entry name" value="RENAL_DIPEPTIDASE_2"/>
    <property type="match status" value="1"/>
</dbReference>
<dbReference type="CDD" id="cd01301">
    <property type="entry name" value="rDP_like"/>
    <property type="match status" value="1"/>
</dbReference>
<dbReference type="Proteomes" id="UP000070501">
    <property type="component" value="Unassembled WGS sequence"/>
</dbReference>
<dbReference type="Gene3D" id="3.20.20.140">
    <property type="entry name" value="Metal-dependent hydrolases"/>
    <property type="match status" value="1"/>
</dbReference>
<dbReference type="EC" id="3.4.13.19" evidence="2"/>
<keyword evidence="2" id="KW-0645">Protease</keyword>
<dbReference type="PANTHER" id="PTHR10443">
    <property type="entry name" value="MICROSOMAL DIPEPTIDASE"/>
    <property type="match status" value="1"/>
</dbReference>